<comment type="caution">
    <text evidence="2">The sequence shown here is derived from an EMBL/GenBank/DDBJ whole genome shotgun (WGS) entry which is preliminary data.</text>
</comment>
<evidence type="ECO:0000259" key="1">
    <source>
        <dbReference type="Pfam" id="PF14594"/>
    </source>
</evidence>
<organism evidence="2 3">
    <name type="scientific">Planomonospora alba</name>
    <dbReference type="NCBI Taxonomy" id="161354"/>
    <lineage>
        <taxon>Bacteria</taxon>
        <taxon>Bacillati</taxon>
        <taxon>Actinomycetota</taxon>
        <taxon>Actinomycetes</taxon>
        <taxon>Streptosporangiales</taxon>
        <taxon>Streptosporangiaceae</taxon>
        <taxon>Planomonospora</taxon>
    </lineage>
</organism>
<gene>
    <name evidence="2" type="ORF">GCM10010466_29380</name>
</gene>
<evidence type="ECO:0000313" key="3">
    <source>
        <dbReference type="Proteomes" id="UP001500320"/>
    </source>
</evidence>
<dbReference type="InterPro" id="IPR029432">
    <property type="entry name" value="Gp28/Gp37-like_dom"/>
</dbReference>
<sequence>MVWTEGLDEPVMSGPVTSIEHVWDADNGGAGTVTFSGVSDEQILFGRTTYPIPGESIYNQTIDAAVGRGPVGKVITDLVNLNAGPGARGNRRVPGLVVEPSTLGQTVSWYSRLDNLGYKIKDLALANGVGWQVRQTTAGEIEFSVYTPRDFSASVLFSKEAGNLGGFSYKLTAPTATRFIAAAQGEGKWRYMRAYRDDGNGPELDPNEESGVYTVPESEWFTYWPELLIDRRDIPIAYNDLRHPVNPETGSETGDFEPLDDAVAEDALEAAPIAALSLTPFDLPTLKFGKHYRLGDTVSAVVNGAMITDVLREVRLSDGEEGARVTPLVGSSYASETPSIYREIKRVWNSLRKLEARR</sequence>
<proteinExistence type="predicted"/>
<accession>A0ABP6N4Z8</accession>
<keyword evidence="3" id="KW-1185">Reference proteome</keyword>
<name>A0ABP6N4Z8_9ACTN</name>
<dbReference type="Pfam" id="PF14594">
    <property type="entry name" value="Sipho_Gp37"/>
    <property type="match status" value="1"/>
</dbReference>
<dbReference type="EMBL" id="BAAAUT010000021">
    <property type="protein sequence ID" value="GAA3136688.1"/>
    <property type="molecule type" value="Genomic_DNA"/>
</dbReference>
<evidence type="ECO:0000313" key="2">
    <source>
        <dbReference type="EMBL" id="GAA3136688.1"/>
    </source>
</evidence>
<reference evidence="3" key="1">
    <citation type="journal article" date="2019" name="Int. J. Syst. Evol. Microbiol.">
        <title>The Global Catalogue of Microorganisms (GCM) 10K type strain sequencing project: providing services to taxonomists for standard genome sequencing and annotation.</title>
        <authorList>
            <consortium name="The Broad Institute Genomics Platform"/>
            <consortium name="The Broad Institute Genome Sequencing Center for Infectious Disease"/>
            <person name="Wu L."/>
            <person name="Ma J."/>
        </authorList>
    </citation>
    <scope>NUCLEOTIDE SEQUENCE [LARGE SCALE GENOMIC DNA]</scope>
    <source>
        <strain evidence="3">JCM 9373</strain>
    </source>
</reference>
<dbReference type="Proteomes" id="UP001500320">
    <property type="component" value="Unassembled WGS sequence"/>
</dbReference>
<protein>
    <recommendedName>
        <fullName evidence="1">Gp28/Gp37-like domain-containing protein</fullName>
    </recommendedName>
</protein>
<feature type="domain" description="Gp28/Gp37-like" evidence="1">
    <location>
        <begin position="8"/>
        <end position="330"/>
    </location>
</feature>